<dbReference type="GO" id="GO:0016787">
    <property type="term" value="F:hydrolase activity"/>
    <property type="evidence" value="ECO:0007669"/>
    <property type="project" value="UniProtKB-KW"/>
</dbReference>
<gene>
    <name evidence="8" type="ORF">M8C21_005545</name>
</gene>
<dbReference type="InterPro" id="IPR004963">
    <property type="entry name" value="PAE/NOTUM"/>
</dbReference>
<keyword evidence="5 6" id="KW-0961">Cell wall biogenesis/degradation</keyword>
<keyword evidence="6" id="KW-0378">Hydrolase</keyword>
<evidence type="ECO:0000256" key="6">
    <source>
        <dbReference type="RuleBase" id="RU363114"/>
    </source>
</evidence>
<organism evidence="8 9">
    <name type="scientific">Ambrosia artemisiifolia</name>
    <name type="common">Common ragweed</name>
    <dbReference type="NCBI Taxonomy" id="4212"/>
    <lineage>
        <taxon>Eukaryota</taxon>
        <taxon>Viridiplantae</taxon>
        <taxon>Streptophyta</taxon>
        <taxon>Embryophyta</taxon>
        <taxon>Tracheophyta</taxon>
        <taxon>Spermatophyta</taxon>
        <taxon>Magnoliopsida</taxon>
        <taxon>eudicotyledons</taxon>
        <taxon>Gunneridae</taxon>
        <taxon>Pentapetalae</taxon>
        <taxon>asterids</taxon>
        <taxon>campanulids</taxon>
        <taxon>Asterales</taxon>
        <taxon>Asteraceae</taxon>
        <taxon>Asteroideae</taxon>
        <taxon>Heliantheae alliance</taxon>
        <taxon>Heliantheae</taxon>
        <taxon>Ambrosia</taxon>
    </lineage>
</organism>
<dbReference type="EMBL" id="JAMZMK010007092">
    <property type="protein sequence ID" value="KAI7745917.1"/>
    <property type="molecule type" value="Genomic_DNA"/>
</dbReference>
<dbReference type="AlphaFoldDB" id="A0AAD5GK75"/>
<evidence type="ECO:0000256" key="7">
    <source>
        <dbReference type="SAM" id="MobiDB-lite"/>
    </source>
</evidence>
<keyword evidence="6" id="KW-0964">Secreted</keyword>
<feature type="compositionally biased region" description="Basic and acidic residues" evidence="7">
    <location>
        <begin position="7"/>
        <end position="19"/>
    </location>
</feature>
<evidence type="ECO:0000256" key="2">
    <source>
        <dbReference type="ARBA" id="ARBA00004191"/>
    </source>
</evidence>
<dbReference type="GO" id="GO:0007142">
    <property type="term" value="P:male meiosis II"/>
    <property type="evidence" value="ECO:0007669"/>
    <property type="project" value="InterPro"/>
</dbReference>
<keyword evidence="9" id="KW-1185">Reference proteome</keyword>
<comment type="subcellular location">
    <subcellularLocation>
        <location evidence="2 6">Secreted</location>
        <location evidence="2 6">Cell wall</location>
    </subcellularLocation>
</comment>
<sequence length="425" mass="47304">MWGYAEGSERVKAGEEKSEPLPATKIRKEGRGNKMGEFVGEEGGGNDDVDMEDGLFKTPGNRANVDQPEVTPVNVSDGQAVQKETVDEFNAFDGVSKVDLELSNSEMEGSGNVIDEVSKSELEFANSNLEGGSNAGENCKEYVTVGPTVGVKRKKVKNHIVLEQLNSGGPHSSNDRPMKEPKKGVLIDEAEDVECEPSTVHVEDLVSKGEDLDTDEHSDKAIELEVANTKNLGVKMGVQLEDEVTDRSYTTRTPVDMPILGMVAPHWNADETVDPPAPPKWWDGNGFPNSTNKYKEDQKVSWHATPFEERLEKALSEDRLIAERYAWMELYLGIIYIADMVPGANSWIVHLEGRGWCNSVRTCVYRKTTRRGSSNYFEKQLAFTGIMNNKAQENPDFFNWNRVKIHYCDGVSFTGDSEDKVDTRI</sequence>
<dbReference type="PANTHER" id="PTHR33318">
    <property type="entry name" value="ASPARTYL/GLUTAMYL-TRNA(ASN/GLN) AMIDOTRANSFERASE SUBUNIT"/>
    <property type="match status" value="1"/>
</dbReference>
<dbReference type="GO" id="GO:0071555">
    <property type="term" value="P:cell wall organization"/>
    <property type="evidence" value="ECO:0007669"/>
    <property type="project" value="UniProtKB-KW"/>
</dbReference>
<accession>A0AAD5GK75</accession>
<evidence type="ECO:0000256" key="4">
    <source>
        <dbReference type="ARBA" id="ARBA00022512"/>
    </source>
</evidence>
<feature type="region of interest" description="Disordered" evidence="7">
    <location>
        <begin position="1"/>
        <end position="80"/>
    </location>
</feature>
<protein>
    <recommendedName>
        <fullName evidence="6">Pectin acetylesterase</fullName>
        <ecNumber evidence="6">3.1.1.-</ecNumber>
    </recommendedName>
</protein>
<keyword evidence="4 6" id="KW-0134">Cell wall</keyword>
<dbReference type="InterPro" id="IPR039300">
    <property type="entry name" value="JASON"/>
</dbReference>
<reference evidence="8" key="1">
    <citation type="submission" date="2022-06" db="EMBL/GenBank/DDBJ databases">
        <title>Uncovering the hologenomic basis of an extraordinary plant invasion.</title>
        <authorList>
            <person name="Bieker V.C."/>
            <person name="Martin M.D."/>
            <person name="Gilbert T."/>
            <person name="Hodgins K."/>
            <person name="Battlay P."/>
            <person name="Petersen B."/>
            <person name="Wilson J."/>
        </authorList>
    </citation>
    <scope>NUCLEOTIDE SEQUENCE</scope>
    <source>
        <strain evidence="8">AA19_3_7</strain>
        <tissue evidence="8">Leaf</tissue>
    </source>
</reference>
<evidence type="ECO:0000256" key="5">
    <source>
        <dbReference type="ARBA" id="ARBA00023316"/>
    </source>
</evidence>
<comment type="similarity">
    <text evidence="3 6">Belongs to the pectinacetylesterase family.</text>
</comment>
<feature type="compositionally biased region" description="Acidic residues" evidence="7">
    <location>
        <begin position="44"/>
        <end position="53"/>
    </location>
</feature>
<proteinExistence type="inferred from homology"/>
<evidence type="ECO:0000256" key="3">
    <source>
        <dbReference type="ARBA" id="ARBA00005784"/>
    </source>
</evidence>
<evidence type="ECO:0000313" key="8">
    <source>
        <dbReference type="EMBL" id="KAI7745917.1"/>
    </source>
</evidence>
<comment type="caution">
    <text evidence="8">The sequence shown here is derived from an EMBL/GenBank/DDBJ whole genome shotgun (WGS) entry which is preliminary data.</text>
</comment>
<name>A0AAD5GK75_AMBAR</name>
<dbReference type="PANTHER" id="PTHR33318:SF7">
    <property type="entry name" value="PROTEIN JASON"/>
    <property type="match status" value="1"/>
</dbReference>
<evidence type="ECO:0000256" key="1">
    <source>
        <dbReference type="ARBA" id="ARBA00003534"/>
    </source>
</evidence>
<comment type="function">
    <text evidence="1 6">Hydrolyzes acetyl esters in homogalacturonan regions of pectin. In type I primary cell wall, galacturonic acid residues of pectin can be acetylated at the O-2 and O-3 positions. Decreasing the degree of acetylation of pectin gels in vitro alters their physical properties.</text>
</comment>
<dbReference type="EC" id="3.1.1.-" evidence="6"/>
<dbReference type="Pfam" id="PF03283">
    <property type="entry name" value="PAE"/>
    <property type="match status" value="1"/>
</dbReference>
<dbReference type="Proteomes" id="UP001206925">
    <property type="component" value="Unassembled WGS sequence"/>
</dbReference>
<evidence type="ECO:0000313" key="9">
    <source>
        <dbReference type="Proteomes" id="UP001206925"/>
    </source>
</evidence>